<organism evidence="1 2">
    <name type="scientific">Orientia chuto str. Dubai</name>
    <dbReference type="NCBI Taxonomy" id="1359168"/>
    <lineage>
        <taxon>Bacteria</taxon>
        <taxon>Pseudomonadati</taxon>
        <taxon>Pseudomonadota</taxon>
        <taxon>Alphaproteobacteria</taxon>
        <taxon>Rickettsiales</taxon>
        <taxon>Rickettsiaceae</taxon>
        <taxon>Rickettsieae</taxon>
        <taxon>Orientia</taxon>
    </lineage>
</organism>
<protein>
    <submittedName>
        <fullName evidence="1">Uncharacterized protein</fullName>
    </submittedName>
</protein>
<dbReference type="AlphaFoldDB" id="A0A0F3MHE5"/>
<sequence>MVIHNSGCIFVVPQQGKDKVYLTLIGEDETVQDLKLIFVSKDPSPVMLIKAAESEISFKINFFLVQLKNSISNSLLSREIMSELTE</sequence>
<comment type="caution">
    <text evidence="1">The sequence shown here is derived from an EMBL/GenBank/DDBJ whole genome shotgun (WGS) entry which is preliminary data.</text>
</comment>
<dbReference type="RefSeq" id="WP_052694654.1">
    <property type="nucleotide sequence ID" value="NZ_LANP01000029.1"/>
</dbReference>
<keyword evidence="2" id="KW-1185">Reference proteome</keyword>
<name>A0A0F3MHE5_9RICK</name>
<dbReference type="OrthoDB" id="7162135at2"/>
<dbReference type="PATRIC" id="fig|1359168.3.peg.721"/>
<reference evidence="1 2" key="1">
    <citation type="submission" date="2015-02" db="EMBL/GenBank/DDBJ databases">
        <title>Genome Sequencing of Rickettsiales.</title>
        <authorList>
            <person name="Daugherty S.C."/>
            <person name="Su Q."/>
            <person name="Abolude K."/>
            <person name="Beier-Sexton M."/>
            <person name="Carlyon J.A."/>
            <person name="Carter R."/>
            <person name="Day N.P."/>
            <person name="Dumler S.J."/>
            <person name="Dyachenko V."/>
            <person name="Godinez A."/>
            <person name="Kurtti T.J."/>
            <person name="Lichay M."/>
            <person name="Mullins K.E."/>
            <person name="Ott S."/>
            <person name="Pappas-Brown V."/>
            <person name="Paris D.H."/>
            <person name="Patel P."/>
            <person name="Richards A.L."/>
            <person name="Sadzewicz L."/>
            <person name="Sears K."/>
            <person name="Seidman D."/>
            <person name="Sengamalay N."/>
            <person name="Stenos J."/>
            <person name="Tallon L.J."/>
            <person name="Vincent G."/>
            <person name="Fraser C.M."/>
            <person name="Munderloh U."/>
            <person name="Dunning-Hotopp J.C."/>
        </authorList>
    </citation>
    <scope>NUCLEOTIDE SEQUENCE [LARGE SCALE GENOMIC DNA]</scope>
    <source>
        <strain evidence="1 2">Fuller</strain>
    </source>
</reference>
<evidence type="ECO:0000313" key="2">
    <source>
        <dbReference type="Proteomes" id="UP000033616"/>
    </source>
</evidence>
<accession>A0A0F3MHE5</accession>
<dbReference type="Proteomes" id="UP000033616">
    <property type="component" value="Unassembled WGS sequence"/>
</dbReference>
<evidence type="ECO:0000313" key="1">
    <source>
        <dbReference type="EMBL" id="KJV55066.1"/>
    </source>
</evidence>
<gene>
    <name evidence="1" type="ORF">OCHUTO_0992</name>
</gene>
<dbReference type="EMBL" id="LANP01000029">
    <property type="protein sequence ID" value="KJV55066.1"/>
    <property type="molecule type" value="Genomic_DNA"/>
</dbReference>
<proteinExistence type="predicted"/>